<name>A0ACC0YC44_9ROSI</name>
<reference evidence="2" key="1">
    <citation type="journal article" date="2023" name="G3 (Bethesda)">
        <title>Genome assembly and association tests identify interacting loci associated with vigor, precocity, and sex in interspecific pistachio rootstocks.</title>
        <authorList>
            <person name="Palmer W."/>
            <person name="Jacygrad E."/>
            <person name="Sagayaradj S."/>
            <person name="Cavanaugh K."/>
            <person name="Han R."/>
            <person name="Bertier L."/>
            <person name="Beede B."/>
            <person name="Kafkas S."/>
            <person name="Golino D."/>
            <person name="Preece J."/>
            <person name="Michelmore R."/>
        </authorList>
    </citation>
    <scope>NUCLEOTIDE SEQUENCE [LARGE SCALE GENOMIC DNA]</scope>
</reference>
<evidence type="ECO:0000313" key="2">
    <source>
        <dbReference type="Proteomes" id="UP001163603"/>
    </source>
</evidence>
<sequence length="88" mass="10044">MILVSMFSCIDKVLVFIFGTIFSIPLYSTAKCHGMRASYSFDIYDALRDHDYCGAEGDNGRDCNWSVRSSGPCLIVNKRVKSICYRWK</sequence>
<comment type="caution">
    <text evidence="1">The sequence shown here is derived from an EMBL/GenBank/DDBJ whole genome shotgun (WGS) entry which is preliminary data.</text>
</comment>
<dbReference type="Proteomes" id="UP001163603">
    <property type="component" value="Chromosome 7"/>
</dbReference>
<keyword evidence="2" id="KW-1185">Reference proteome</keyword>
<gene>
    <name evidence="1" type="ORF">Pint_25285</name>
</gene>
<accession>A0ACC0YC44</accession>
<evidence type="ECO:0000313" key="1">
    <source>
        <dbReference type="EMBL" id="KAJ0034679.1"/>
    </source>
</evidence>
<organism evidence="1 2">
    <name type="scientific">Pistacia integerrima</name>
    <dbReference type="NCBI Taxonomy" id="434235"/>
    <lineage>
        <taxon>Eukaryota</taxon>
        <taxon>Viridiplantae</taxon>
        <taxon>Streptophyta</taxon>
        <taxon>Embryophyta</taxon>
        <taxon>Tracheophyta</taxon>
        <taxon>Spermatophyta</taxon>
        <taxon>Magnoliopsida</taxon>
        <taxon>eudicotyledons</taxon>
        <taxon>Gunneridae</taxon>
        <taxon>Pentapetalae</taxon>
        <taxon>rosids</taxon>
        <taxon>malvids</taxon>
        <taxon>Sapindales</taxon>
        <taxon>Anacardiaceae</taxon>
        <taxon>Pistacia</taxon>
    </lineage>
</organism>
<protein>
    <submittedName>
        <fullName evidence="1">Uncharacterized protein</fullName>
    </submittedName>
</protein>
<proteinExistence type="predicted"/>
<dbReference type="EMBL" id="CM047742">
    <property type="protein sequence ID" value="KAJ0034679.1"/>
    <property type="molecule type" value="Genomic_DNA"/>
</dbReference>